<proteinExistence type="predicted"/>
<protein>
    <recommendedName>
        <fullName evidence="6">Transposase-associated domain-containing protein</fullName>
    </recommendedName>
</protein>
<name>A0AAV0YXY8_VICFA</name>
<dbReference type="Proteomes" id="UP001157006">
    <property type="component" value="Chromosome 1L"/>
</dbReference>
<reference evidence="4 5" key="1">
    <citation type="submission" date="2023-01" db="EMBL/GenBank/DDBJ databases">
        <authorList>
            <person name="Kreplak J."/>
        </authorList>
    </citation>
    <scope>NUCLEOTIDE SEQUENCE [LARGE SCALE GENOMIC DNA]</scope>
</reference>
<feature type="domain" description="Transposase-associated" evidence="3">
    <location>
        <begin position="4"/>
        <end position="77"/>
    </location>
</feature>
<dbReference type="PANTHER" id="PTHR10775:SF190">
    <property type="entry name" value="TNP2-LIKE TRANSPOSON PROTEIN"/>
    <property type="match status" value="1"/>
</dbReference>
<evidence type="ECO:0000313" key="5">
    <source>
        <dbReference type="Proteomes" id="UP001157006"/>
    </source>
</evidence>
<dbReference type="InterPro" id="IPR029480">
    <property type="entry name" value="Transpos_assoc"/>
</dbReference>
<keyword evidence="5" id="KW-1185">Reference proteome</keyword>
<evidence type="ECO:0000259" key="3">
    <source>
        <dbReference type="Pfam" id="PF13963"/>
    </source>
</evidence>
<accession>A0AAV0YXY8</accession>
<dbReference type="PANTHER" id="PTHR10775">
    <property type="entry name" value="OS08G0208400 PROTEIN"/>
    <property type="match status" value="1"/>
</dbReference>
<dbReference type="Pfam" id="PF13952">
    <property type="entry name" value="DUF4216"/>
    <property type="match status" value="1"/>
</dbReference>
<evidence type="ECO:0008006" key="6">
    <source>
        <dbReference type="Google" id="ProtNLM"/>
    </source>
</evidence>
<dbReference type="InterPro" id="IPR025312">
    <property type="entry name" value="DUF4216"/>
</dbReference>
<evidence type="ECO:0000313" key="4">
    <source>
        <dbReference type="EMBL" id="CAI8590661.1"/>
    </source>
</evidence>
<evidence type="ECO:0000256" key="1">
    <source>
        <dbReference type="SAM" id="MobiDB-lite"/>
    </source>
</evidence>
<organism evidence="4 5">
    <name type="scientific">Vicia faba</name>
    <name type="common">Broad bean</name>
    <name type="synonym">Faba vulgaris</name>
    <dbReference type="NCBI Taxonomy" id="3906"/>
    <lineage>
        <taxon>Eukaryota</taxon>
        <taxon>Viridiplantae</taxon>
        <taxon>Streptophyta</taxon>
        <taxon>Embryophyta</taxon>
        <taxon>Tracheophyta</taxon>
        <taxon>Spermatophyta</taxon>
        <taxon>Magnoliopsida</taxon>
        <taxon>eudicotyledons</taxon>
        <taxon>Gunneridae</taxon>
        <taxon>Pentapetalae</taxon>
        <taxon>rosids</taxon>
        <taxon>fabids</taxon>
        <taxon>Fabales</taxon>
        <taxon>Fabaceae</taxon>
        <taxon>Papilionoideae</taxon>
        <taxon>50 kb inversion clade</taxon>
        <taxon>NPAAA clade</taxon>
        <taxon>Hologalegina</taxon>
        <taxon>IRL clade</taxon>
        <taxon>Fabeae</taxon>
        <taxon>Vicia</taxon>
    </lineage>
</organism>
<gene>
    <name evidence="4" type="ORF">VFH_I451520</name>
</gene>
<dbReference type="Pfam" id="PF02992">
    <property type="entry name" value="Transposase_21"/>
    <property type="match status" value="1"/>
</dbReference>
<feature type="domain" description="DUF4216" evidence="2">
    <location>
        <begin position="651"/>
        <end position="713"/>
    </location>
</feature>
<dbReference type="Pfam" id="PF13963">
    <property type="entry name" value="Transpos_assoc"/>
    <property type="match status" value="1"/>
</dbReference>
<sequence length="800" mass="92558">MIKKDWVELPPHSHSYKDGVNYFLDIAFTKGMVEEEEILCPCSRCCNDSWEVRDVVYDHLCSKGFVKGYTEWIYHGEDESLIDLDGDSDDETSYHDDIDGLLFETFKDVAEGGGVHEGINEDAKKFYKLVDDANQELYPGCEKFSSLSFTIRIYLLKCIHGWSNASFTALVELLKEAMPDLNIPVSFNKTKSMIKDLGLDYKKIDACSNNCMLFWKDHGKDDSCHICGTSRWIEYPEVANDLEESIKAHKVPAKVLRHFPLIPRLKRLFMCSKTTDTLRWHADHRSRDGKLRHPADAQAWRGFDAKHSDFARETRNIRLGLASDGFNHFRTMSLSHSTWLVVLTIYNYPPNLCMKAENCLMSLLIPGPKSPGNEIDVYLQPLIEELKILWEVGVETYDISKNQSFQMCAALMWTVNDFPAYAMLSGWSTKGKFACPACNHKTSSRYLKHSRKMCYMGHRVFLDSNHSWRSNSSSFDGKPKYSAVDTRMNRMTRNSDDTPNIGHPIGGKKLISLDHKSLNQAHDYILFNCDEVQEYIREHEVNDHNPLKKRKSRKANNQREDFIQWFETRLMDEKVTEWLKVLSRGPNDVVRRYYGYVINGYRFHTTNREARLKTQNSGVTLEAVTQVLRNAKDENPKKICVTYYGAIKDIIELDYYGHEKYVLFKCDWFVDEKDKYGSPLVYFNKKCYKNDPFVLASQVQQCFFIEDPLNKNKHYVLNALPMESFDMGESLSTDAQEYDISKNLNTLRDDCEVDLVRKDLSDDIFEIPLSELHNQKAIESDHSDTSYGSDNETDYDSSTD</sequence>
<feature type="compositionally biased region" description="Acidic residues" evidence="1">
    <location>
        <begin position="791"/>
        <end position="800"/>
    </location>
</feature>
<dbReference type="InterPro" id="IPR004242">
    <property type="entry name" value="Transposase_21"/>
</dbReference>
<dbReference type="AlphaFoldDB" id="A0AAV0YXY8"/>
<evidence type="ECO:0000259" key="2">
    <source>
        <dbReference type="Pfam" id="PF13952"/>
    </source>
</evidence>
<feature type="region of interest" description="Disordered" evidence="1">
    <location>
        <begin position="776"/>
        <end position="800"/>
    </location>
</feature>
<dbReference type="EMBL" id="OX451736">
    <property type="protein sequence ID" value="CAI8590661.1"/>
    <property type="molecule type" value="Genomic_DNA"/>
</dbReference>